<feature type="compositionally biased region" description="Low complexity" evidence="1">
    <location>
        <begin position="32"/>
        <end position="41"/>
    </location>
</feature>
<proteinExistence type="predicted"/>
<dbReference type="AlphaFoldDB" id="A0A7S4QG59"/>
<dbReference type="EMBL" id="HBNS01002883">
    <property type="protein sequence ID" value="CAE4582582.1"/>
    <property type="molecule type" value="Transcribed_RNA"/>
</dbReference>
<evidence type="ECO:0000256" key="1">
    <source>
        <dbReference type="SAM" id="MobiDB-lite"/>
    </source>
</evidence>
<organism evidence="2">
    <name type="scientific">Ditylum brightwellii</name>
    <dbReference type="NCBI Taxonomy" id="49249"/>
    <lineage>
        <taxon>Eukaryota</taxon>
        <taxon>Sar</taxon>
        <taxon>Stramenopiles</taxon>
        <taxon>Ochrophyta</taxon>
        <taxon>Bacillariophyta</taxon>
        <taxon>Mediophyceae</taxon>
        <taxon>Lithodesmiophycidae</taxon>
        <taxon>Lithodesmiales</taxon>
        <taxon>Lithodesmiaceae</taxon>
        <taxon>Ditylum</taxon>
    </lineage>
</organism>
<accession>A0A7S4QG59</accession>
<gene>
    <name evidence="2" type="ORF">DBRI00130_LOCUS2316</name>
</gene>
<feature type="region of interest" description="Disordered" evidence="1">
    <location>
        <begin position="1"/>
        <end position="69"/>
    </location>
</feature>
<protein>
    <submittedName>
        <fullName evidence="2">Uncharacterized protein</fullName>
    </submittedName>
</protein>
<name>A0A7S4QG59_9STRA</name>
<reference evidence="2" key="1">
    <citation type="submission" date="2021-01" db="EMBL/GenBank/DDBJ databases">
        <authorList>
            <person name="Corre E."/>
            <person name="Pelletier E."/>
            <person name="Niang G."/>
            <person name="Scheremetjew M."/>
            <person name="Finn R."/>
            <person name="Kale V."/>
            <person name="Holt S."/>
            <person name="Cochrane G."/>
            <person name="Meng A."/>
            <person name="Brown T."/>
            <person name="Cohen L."/>
        </authorList>
    </citation>
    <scope>NUCLEOTIDE SEQUENCE</scope>
    <source>
        <strain evidence="2">GSO104</strain>
    </source>
</reference>
<evidence type="ECO:0000313" key="2">
    <source>
        <dbReference type="EMBL" id="CAE4582582.1"/>
    </source>
</evidence>
<sequence length="479" mass="54237">MAAIMKKIDGIMTSMNRQGDNDTDENSPSTPIRGGIVQQQHQQEEQGEREVQEGHEEQNEKEEQKEGTVGRLRRRLSLEWDCINTKMTFAEQATTIGELQHKLDKSQSENKCLSDVISYLRTKLLKEEEHRENNAELYEVRRELLEQKNVNNKISSELKFAQAKRDTYQVQVSKISEKCDALLEEYHLSLDVIFQLRERVECLAAERDGLRTMLNMDAVKEEPVAIPTADKWFSCIHGHCNDAKKKDNDNCGDDDEKMNNFHFDQNMLGRNTDDFDIQDEGNVSHDPPVKIVMTKVTDDEHATTTTEPSSYAPEKRRFFMLPRSSTVSTSDNSTIATAAAAAVDSSAAASTRSGWFTRKSPTTGSDEITVDSVECNSADRPPLFAGFFQRVMKGEEPSTSDEKIAAHSDEMQRSCHDNGIWKKASKNMTWNSKNRFDDDSNQQTPIRRCSVFETGLPGNSLTPSSSIMDDYKKMFARSA</sequence>
<feature type="compositionally biased region" description="Basic and acidic residues" evidence="1">
    <location>
        <begin position="42"/>
        <end position="68"/>
    </location>
</feature>